<keyword evidence="3" id="KW-1185">Reference proteome</keyword>
<gene>
    <name evidence="2" type="ORF">PR003_g10581</name>
</gene>
<accession>A0A6A4FDT7</accession>
<dbReference type="InterPro" id="IPR043502">
    <property type="entry name" value="DNA/RNA_pol_sf"/>
</dbReference>
<dbReference type="CDD" id="cd01647">
    <property type="entry name" value="RT_LTR"/>
    <property type="match status" value="1"/>
</dbReference>
<dbReference type="Gene3D" id="3.30.70.270">
    <property type="match status" value="1"/>
</dbReference>
<sequence>MRMTPTSKQYTAFKTNQEIYHWNVAPMGLAGIPGTWTRLMRKELSHLGFAVVCLDEICIFSRSMAEHVNHLRQVCEVLREHKLYARPDKCDFGQSSVGFLVHTISVDDLHVDARKTKTIAEWKKPGNIKNLQRF</sequence>
<dbReference type="PANTHER" id="PTHR37984:SF5">
    <property type="entry name" value="PROTEIN NYNRIN-LIKE"/>
    <property type="match status" value="1"/>
</dbReference>
<dbReference type="InterPro" id="IPR043128">
    <property type="entry name" value="Rev_trsase/Diguanyl_cyclase"/>
</dbReference>
<evidence type="ECO:0000313" key="3">
    <source>
        <dbReference type="Proteomes" id="UP000434957"/>
    </source>
</evidence>
<dbReference type="SUPFAM" id="SSF56672">
    <property type="entry name" value="DNA/RNA polymerases"/>
    <property type="match status" value="1"/>
</dbReference>
<evidence type="ECO:0000259" key="1">
    <source>
        <dbReference type="Pfam" id="PF00078"/>
    </source>
</evidence>
<reference evidence="2 3" key="1">
    <citation type="submission" date="2018-08" db="EMBL/GenBank/DDBJ databases">
        <title>Genomic investigation of the strawberry pathogen Phytophthora fragariae indicates pathogenicity is determined by transcriptional variation in three key races.</title>
        <authorList>
            <person name="Adams T.M."/>
            <person name="Armitage A.D."/>
            <person name="Sobczyk M.K."/>
            <person name="Bates H.J."/>
            <person name="Dunwell J.M."/>
            <person name="Nellist C.F."/>
            <person name="Harrison R.J."/>
        </authorList>
    </citation>
    <scope>NUCLEOTIDE SEQUENCE [LARGE SCALE GENOMIC DNA]</scope>
    <source>
        <strain evidence="2 3">SCRP333</strain>
    </source>
</reference>
<dbReference type="InterPro" id="IPR050951">
    <property type="entry name" value="Retrovirus_Pol_polyprotein"/>
</dbReference>
<comment type="caution">
    <text evidence="2">The sequence shown here is derived from an EMBL/GenBank/DDBJ whole genome shotgun (WGS) entry which is preliminary data.</text>
</comment>
<dbReference type="InterPro" id="IPR000477">
    <property type="entry name" value="RT_dom"/>
</dbReference>
<protein>
    <recommendedName>
        <fullName evidence="1">Reverse transcriptase domain-containing protein</fullName>
    </recommendedName>
</protein>
<dbReference type="Gene3D" id="3.10.10.10">
    <property type="entry name" value="HIV Type 1 Reverse Transcriptase, subunit A, domain 1"/>
    <property type="match status" value="1"/>
</dbReference>
<dbReference type="PANTHER" id="PTHR37984">
    <property type="entry name" value="PROTEIN CBG26694"/>
    <property type="match status" value="1"/>
</dbReference>
<dbReference type="Pfam" id="PF00078">
    <property type="entry name" value="RVT_1"/>
    <property type="match status" value="1"/>
</dbReference>
<dbReference type="Proteomes" id="UP000434957">
    <property type="component" value="Unassembled WGS sequence"/>
</dbReference>
<organism evidence="2 3">
    <name type="scientific">Phytophthora rubi</name>
    <dbReference type="NCBI Taxonomy" id="129364"/>
    <lineage>
        <taxon>Eukaryota</taxon>
        <taxon>Sar</taxon>
        <taxon>Stramenopiles</taxon>
        <taxon>Oomycota</taxon>
        <taxon>Peronosporomycetes</taxon>
        <taxon>Peronosporales</taxon>
        <taxon>Peronosporaceae</taxon>
        <taxon>Phytophthora</taxon>
    </lineage>
</organism>
<feature type="domain" description="Reverse transcriptase" evidence="1">
    <location>
        <begin position="3"/>
        <end position="104"/>
    </location>
</feature>
<proteinExistence type="predicted"/>
<dbReference type="EMBL" id="QXFT01000583">
    <property type="protein sequence ID" value="KAE9340260.1"/>
    <property type="molecule type" value="Genomic_DNA"/>
</dbReference>
<name>A0A6A4FDT7_9STRA</name>
<dbReference type="AlphaFoldDB" id="A0A6A4FDT7"/>
<evidence type="ECO:0000313" key="2">
    <source>
        <dbReference type="EMBL" id="KAE9340260.1"/>
    </source>
</evidence>